<keyword evidence="2" id="KW-1185">Reference proteome</keyword>
<dbReference type="OrthoDB" id="2381913at2"/>
<dbReference type="RefSeq" id="WP_087455073.1">
    <property type="nucleotide sequence ID" value="NZ_CP021434.1"/>
</dbReference>
<evidence type="ECO:0008006" key="3">
    <source>
        <dbReference type="Google" id="ProtNLM"/>
    </source>
</evidence>
<name>A0A1Y0IJJ2_9BACL</name>
<dbReference type="AlphaFoldDB" id="A0A1Y0IJJ2"/>
<protein>
    <recommendedName>
        <fullName evidence="3">Single-stranded DNA-binding protein</fullName>
    </recommendedName>
</protein>
<reference evidence="2" key="1">
    <citation type="submission" date="2017-05" db="EMBL/GenBank/DDBJ databases">
        <authorList>
            <person name="Sung H."/>
        </authorList>
    </citation>
    <scope>NUCLEOTIDE SEQUENCE [LARGE SCALE GENOMIC DNA]</scope>
    <source>
        <strain evidence="2">AR23208</strain>
    </source>
</reference>
<dbReference type="KEGG" id="tum:CBW65_00480"/>
<evidence type="ECO:0000313" key="2">
    <source>
        <dbReference type="Proteomes" id="UP000195437"/>
    </source>
</evidence>
<organism evidence="1 2">
    <name type="scientific">Tumebacillus avium</name>
    <dbReference type="NCBI Taxonomy" id="1903704"/>
    <lineage>
        <taxon>Bacteria</taxon>
        <taxon>Bacillati</taxon>
        <taxon>Bacillota</taxon>
        <taxon>Bacilli</taxon>
        <taxon>Bacillales</taxon>
        <taxon>Alicyclobacillaceae</taxon>
        <taxon>Tumebacillus</taxon>
    </lineage>
</organism>
<gene>
    <name evidence="1" type="ORF">CBW65_00480</name>
</gene>
<evidence type="ECO:0000313" key="1">
    <source>
        <dbReference type="EMBL" id="ARU59685.1"/>
    </source>
</evidence>
<dbReference type="Proteomes" id="UP000195437">
    <property type="component" value="Chromosome"/>
</dbReference>
<dbReference type="EMBL" id="CP021434">
    <property type="protein sequence ID" value="ARU59685.1"/>
    <property type="molecule type" value="Genomic_DNA"/>
</dbReference>
<sequence length="99" mass="10789">MNETLVHVDGVLASDPMPYQSVEEDAEVYLVKLVLHAPLQAGDLELTELFLNLGQSDHGLKSGDPVTATGTVAERSMITRSGKIRRGGVYQLLVQDVQR</sequence>
<proteinExistence type="predicted"/>
<accession>A0A1Y0IJJ2</accession>